<organism evidence="2 3">
    <name type="scientific">Brumicola pallidula DSM 14239 = ACAM 615</name>
    <dbReference type="NCBI Taxonomy" id="1121922"/>
    <lineage>
        <taxon>Bacteria</taxon>
        <taxon>Pseudomonadati</taxon>
        <taxon>Pseudomonadota</taxon>
        <taxon>Gammaproteobacteria</taxon>
        <taxon>Alteromonadales</taxon>
        <taxon>Alteromonadaceae</taxon>
        <taxon>Brumicola</taxon>
    </lineage>
</organism>
<feature type="chain" id="PRO_5003901606" evidence="1">
    <location>
        <begin position="23"/>
        <end position="309"/>
    </location>
</feature>
<name>K6YY92_9ALTE</name>
<comment type="caution">
    <text evidence="2">The sequence shown here is derived from an EMBL/GenBank/DDBJ whole genome shotgun (WGS) entry which is preliminary data.</text>
</comment>
<keyword evidence="1" id="KW-0732">Signal</keyword>
<proteinExistence type="predicted"/>
<gene>
    <name evidence="2" type="ORF">GPAL_2060</name>
</gene>
<dbReference type="AlphaFoldDB" id="K6YY92"/>
<evidence type="ECO:0000313" key="2">
    <source>
        <dbReference type="EMBL" id="GAC28921.1"/>
    </source>
</evidence>
<sequence>MKLIICKIISLLVVSASASVLADSNSDFSVSGEVSAGLINNSALSVDEIDNVSSDSDSGNEIGIQLNAKWLANEKIKVTTGYSYQQQNYNKFSQYDLALHQANVDTSYHLNNGEIGLRLDAATASLATKTFFEFQQATVYYGSFVKPQTYIRTSFKIKNKSFAELSDRDAEALALSTDIFHFINNANTMLMLGVNIEKENAINQAFSFKGAGIASKVSHKFTLFGLGSQIGLDWRYQVKDYLGLQNVGSESEEKTQRDDNGHVITASWSLNILDNLALKTELERGDYSSDLDSLTYKQNVASVGISYQW</sequence>
<dbReference type="RefSeq" id="WP_006011368.1">
    <property type="nucleotide sequence ID" value="NZ_AUAV01000012.1"/>
</dbReference>
<feature type="signal peptide" evidence="1">
    <location>
        <begin position="1"/>
        <end position="22"/>
    </location>
</feature>
<evidence type="ECO:0000256" key="1">
    <source>
        <dbReference type="SAM" id="SignalP"/>
    </source>
</evidence>
<dbReference type="Proteomes" id="UP000006251">
    <property type="component" value="Unassembled WGS sequence"/>
</dbReference>
<dbReference type="EMBL" id="BAEQ01000036">
    <property type="protein sequence ID" value="GAC28921.1"/>
    <property type="molecule type" value="Genomic_DNA"/>
</dbReference>
<keyword evidence="3" id="KW-1185">Reference proteome</keyword>
<dbReference type="STRING" id="1121922.GCA_000428905_02429"/>
<dbReference type="OrthoDB" id="6310872at2"/>
<accession>K6YY92</accession>
<protein>
    <submittedName>
        <fullName evidence="2">Uncharacterized protein</fullName>
    </submittedName>
</protein>
<evidence type="ECO:0000313" key="3">
    <source>
        <dbReference type="Proteomes" id="UP000006251"/>
    </source>
</evidence>
<reference evidence="3" key="1">
    <citation type="journal article" date="2014" name="Environ. Microbiol.">
        <title>Comparative genomics of the marine bacterial genus Glaciecola reveals the high degree of genomic diversity and genomic characteristic for cold adaptation.</title>
        <authorList>
            <person name="Qin Q.L."/>
            <person name="Xie B.B."/>
            <person name="Yu Y."/>
            <person name="Shu Y.L."/>
            <person name="Rong J.C."/>
            <person name="Zhang Y.J."/>
            <person name="Zhao D.L."/>
            <person name="Chen X.L."/>
            <person name="Zhang X.Y."/>
            <person name="Chen B."/>
            <person name="Zhou B.C."/>
            <person name="Zhang Y.Z."/>
        </authorList>
    </citation>
    <scope>NUCLEOTIDE SEQUENCE [LARGE SCALE GENOMIC DNA]</scope>
    <source>
        <strain evidence="3">ACAM 615</strain>
    </source>
</reference>
<dbReference type="Gene3D" id="2.40.160.20">
    <property type="match status" value="1"/>
</dbReference>